<comment type="caution">
    <text evidence="1">The sequence shown here is derived from an EMBL/GenBank/DDBJ whole genome shotgun (WGS) entry which is preliminary data.</text>
</comment>
<evidence type="ECO:0000313" key="2">
    <source>
        <dbReference type="Proteomes" id="UP001461498"/>
    </source>
</evidence>
<evidence type="ECO:0000313" key="1">
    <source>
        <dbReference type="EMBL" id="KAK9500981.1"/>
    </source>
</evidence>
<sequence>MKVRGELLALNCNVTRPVERHRCSLFAIFRSPEDIHHFITVCPILSSFRKYLVKGK</sequence>
<accession>A0AAW1CRD9</accession>
<evidence type="ECO:0008006" key="3">
    <source>
        <dbReference type="Google" id="ProtNLM"/>
    </source>
</evidence>
<keyword evidence="2" id="KW-1185">Reference proteome</keyword>
<protein>
    <recommendedName>
        <fullName evidence="3">Reverse transcriptase zinc-binding domain-containing protein</fullName>
    </recommendedName>
</protein>
<gene>
    <name evidence="1" type="ORF">O3M35_002124</name>
</gene>
<proteinExistence type="predicted"/>
<organism evidence="1 2">
    <name type="scientific">Rhynocoris fuscipes</name>
    <dbReference type="NCBI Taxonomy" id="488301"/>
    <lineage>
        <taxon>Eukaryota</taxon>
        <taxon>Metazoa</taxon>
        <taxon>Ecdysozoa</taxon>
        <taxon>Arthropoda</taxon>
        <taxon>Hexapoda</taxon>
        <taxon>Insecta</taxon>
        <taxon>Pterygota</taxon>
        <taxon>Neoptera</taxon>
        <taxon>Paraneoptera</taxon>
        <taxon>Hemiptera</taxon>
        <taxon>Heteroptera</taxon>
        <taxon>Panheteroptera</taxon>
        <taxon>Cimicomorpha</taxon>
        <taxon>Reduviidae</taxon>
        <taxon>Harpactorinae</taxon>
        <taxon>Harpactorini</taxon>
        <taxon>Rhynocoris</taxon>
    </lineage>
</organism>
<reference evidence="1 2" key="1">
    <citation type="submission" date="2022-12" db="EMBL/GenBank/DDBJ databases">
        <title>Chromosome-level genome assembly of true bugs.</title>
        <authorList>
            <person name="Ma L."/>
            <person name="Li H."/>
        </authorList>
    </citation>
    <scope>NUCLEOTIDE SEQUENCE [LARGE SCALE GENOMIC DNA]</scope>
    <source>
        <strain evidence="1">Lab_2022b</strain>
    </source>
</reference>
<dbReference type="Proteomes" id="UP001461498">
    <property type="component" value="Unassembled WGS sequence"/>
</dbReference>
<dbReference type="EMBL" id="JAPXFL010000010">
    <property type="protein sequence ID" value="KAK9500981.1"/>
    <property type="molecule type" value="Genomic_DNA"/>
</dbReference>
<name>A0AAW1CRD9_9HEMI</name>
<dbReference type="AlphaFoldDB" id="A0AAW1CRD9"/>